<dbReference type="PANTHER" id="PTHR43546">
    <property type="entry name" value="UPF0173 METAL-DEPENDENT HYDROLASE MJ1163-RELATED"/>
    <property type="match status" value="1"/>
</dbReference>
<dbReference type="SUPFAM" id="SSF56281">
    <property type="entry name" value="Metallo-hydrolase/oxidoreductase"/>
    <property type="match status" value="1"/>
</dbReference>
<organism evidence="1 2">
    <name type="scientific">Psychroflexus sediminis</name>
    <dbReference type="NCBI Taxonomy" id="470826"/>
    <lineage>
        <taxon>Bacteria</taxon>
        <taxon>Pseudomonadati</taxon>
        <taxon>Bacteroidota</taxon>
        <taxon>Flavobacteriia</taxon>
        <taxon>Flavobacteriales</taxon>
        <taxon>Flavobacteriaceae</taxon>
        <taxon>Psychroflexus</taxon>
    </lineage>
</organism>
<reference evidence="1 2" key="1">
    <citation type="submission" date="2016-10" db="EMBL/GenBank/DDBJ databases">
        <authorList>
            <person name="de Groot N.N."/>
        </authorList>
    </citation>
    <scope>NUCLEOTIDE SEQUENCE [LARGE SCALE GENOMIC DNA]</scope>
    <source>
        <strain evidence="1 2">DSM 19803</strain>
    </source>
</reference>
<dbReference type="InterPro" id="IPR050114">
    <property type="entry name" value="UPF0173_UPF0282_UlaG_hydrolase"/>
</dbReference>
<dbReference type="InterPro" id="IPR036866">
    <property type="entry name" value="RibonucZ/Hydroxyglut_hydro"/>
</dbReference>
<accession>A0A1G7Z8B3</accession>
<protein>
    <submittedName>
        <fullName evidence="1">L-ascorbate metabolism protein UlaG, beta-lactamase superfamily</fullName>
    </submittedName>
</protein>
<gene>
    <name evidence="1" type="ORF">SAMN04488027_1205</name>
</gene>
<dbReference type="STRING" id="470826.SAMN04488027_1205"/>
<dbReference type="Proteomes" id="UP000199296">
    <property type="component" value="Unassembled WGS sequence"/>
</dbReference>
<dbReference type="Pfam" id="PF13483">
    <property type="entry name" value="Lactamase_B_3"/>
    <property type="match status" value="1"/>
</dbReference>
<dbReference type="PROSITE" id="PS51257">
    <property type="entry name" value="PROKAR_LIPOPROTEIN"/>
    <property type="match status" value="1"/>
</dbReference>
<sequence>MKIAVLSLVLASVIFTGCKKSNSSQEEQMAEEKVQTTEKKAAEFDITPISHATAVFEIDSTVFYIDPVGGAQAFESQPAPDVILVTDIHGDHFNQETLEAVSTSETKLIVPQAVADQMQGELSRRLIILNIGETKALNGFNIEGIAMYNQGDGDKVYHTKGRGNGYVIEKGELKVYFSGDTEGVPEMRNLKNIDKAFVCMNLPYTMDVDAAAEAVLAFQPDEVYPYHYRGQGGLSDVEKFKALVNKGNAAIEVNLLDWYPQAD</sequence>
<dbReference type="AlphaFoldDB" id="A0A1G7Z8B3"/>
<dbReference type="PANTHER" id="PTHR43546:SF3">
    <property type="entry name" value="UPF0173 METAL-DEPENDENT HYDROLASE MJ1163"/>
    <property type="match status" value="1"/>
</dbReference>
<evidence type="ECO:0000313" key="2">
    <source>
        <dbReference type="Proteomes" id="UP000199296"/>
    </source>
</evidence>
<proteinExistence type="predicted"/>
<evidence type="ECO:0000313" key="1">
    <source>
        <dbReference type="EMBL" id="SDH04983.1"/>
    </source>
</evidence>
<name>A0A1G7Z8B3_9FLAO</name>
<dbReference type="EMBL" id="FNCW01000020">
    <property type="protein sequence ID" value="SDH04983.1"/>
    <property type="molecule type" value="Genomic_DNA"/>
</dbReference>
<dbReference type="Gene3D" id="3.60.15.10">
    <property type="entry name" value="Ribonuclease Z/Hydroxyacylglutathione hydrolase-like"/>
    <property type="match status" value="1"/>
</dbReference>
<dbReference type="OrthoDB" id="9789133at2"/>
<dbReference type="RefSeq" id="WP_093370159.1">
    <property type="nucleotide sequence ID" value="NZ_FNCW01000020.1"/>
</dbReference>
<keyword evidence="2" id="KW-1185">Reference proteome</keyword>